<proteinExistence type="predicted"/>
<evidence type="ECO:0000256" key="1">
    <source>
        <dbReference type="SAM" id="MobiDB-lite"/>
    </source>
</evidence>
<reference evidence="2 3" key="1">
    <citation type="submission" date="2016-11" db="EMBL/GenBank/DDBJ databases">
        <authorList>
            <consortium name="Pathogen Informatics"/>
        </authorList>
    </citation>
    <scope>NUCLEOTIDE SEQUENCE [LARGE SCALE GENOMIC DNA]</scope>
    <source>
        <strain evidence="2 3">911</strain>
    </source>
</reference>
<dbReference type="AlphaFoldDB" id="A0A1U0QKS0"/>
<dbReference type="EMBL" id="FVGW01000001">
    <property type="protein sequence ID" value="SKL37820.1"/>
    <property type="molecule type" value="Genomic_DNA"/>
</dbReference>
<organism evidence="2 3">
    <name type="scientific">Mycobacteroides abscessus subsp. massiliense</name>
    <dbReference type="NCBI Taxonomy" id="1962118"/>
    <lineage>
        <taxon>Bacteria</taxon>
        <taxon>Bacillati</taxon>
        <taxon>Actinomycetota</taxon>
        <taxon>Actinomycetes</taxon>
        <taxon>Mycobacteriales</taxon>
        <taxon>Mycobacteriaceae</taxon>
        <taxon>Mycobacteroides</taxon>
        <taxon>Mycobacteroides abscessus</taxon>
    </lineage>
</organism>
<gene>
    <name evidence="2" type="ORF">SAMEA2259716_00307</name>
</gene>
<evidence type="ECO:0000313" key="2">
    <source>
        <dbReference type="EMBL" id="SKL37820.1"/>
    </source>
</evidence>
<name>A0A1U0QKS0_9MYCO</name>
<protein>
    <submittedName>
        <fullName evidence="2">Uncharacterized protein</fullName>
    </submittedName>
</protein>
<feature type="region of interest" description="Disordered" evidence="1">
    <location>
        <begin position="276"/>
        <end position="319"/>
    </location>
</feature>
<dbReference type="RefSeq" id="WP_079626666.1">
    <property type="nucleotide sequence ID" value="NZ_FVGW01000001.1"/>
</dbReference>
<sequence length="319" mass="35064">MGDTADLLALLRRHYIKPGAPLPGGVFLPEVGWNPAGGASGRDGGCDAIYVGFTSSSGRILVGHELKVSRADWLNELNKPGKADPWCDQCHQWWLVVNDPNIVRDGELPPGWGLMSPGKSKTRMQIVVKADIRRDRQPSWLAVRSIMARQDTLRAQAINQARDNAHRAASTEVNERVEQRIKHELARAADNGHLAEVTRTRLRALEKALGHQIDWDDKSPAYFNVVKLGEIEQIREVLAQTRSVKAAVRRLSGAATGYRIDDLQRALDNMREALTGLDATPPAAPPPAESRRNTSPPKRPVSTCKPVPSAPDLFSELGL</sequence>
<dbReference type="Proteomes" id="UP000190074">
    <property type="component" value="Unassembled WGS sequence"/>
</dbReference>
<accession>A0A1U0QKS0</accession>
<evidence type="ECO:0000313" key="3">
    <source>
        <dbReference type="Proteomes" id="UP000190074"/>
    </source>
</evidence>